<dbReference type="EMBL" id="CM045771">
    <property type="protein sequence ID" value="KAI7987155.1"/>
    <property type="molecule type" value="Genomic_DNA"/>
</dbReference>
<reference evidence="1 2" key="1">
    <citation type="journal article" date="2022" name="Plant J.">
        <title>Chromosome-level genome of Camellia lanceoleosa provides a valuable resource for understanding genome evolution and self-incompatibility.</title>
        <authorList>
            <person name="Gong W."/>
            <person name="Xiao S."/>
            <person name="Wang L."/>
            <person name="Liao Z."/>
            <person name="Chang Y."/>
            <person name="Mo W."/>
            <person name="Hu G."/>
            <person name="Li W."/>
            <person name="Zhao G."/>
            <person name="Zhu H."/>
            <person name="Hu X."/>
            <person name="Ji K."/>
            <person name="Xiang X."/>
            <person name="Song Q."/>
            <person name="Yuan D."/>
            <person name="Jin S."/>
            <person name="Zhang L."/>
        </authorList>
    </citation>
    <scope>NUCLEOTIDE SEQUENCE [LARGE SCALE GENOMIC DNA]</scope>
    <source>
        <strain evidence="1">SQ_2022a</strain>
    </source>
</reference>
<evidence type="ECO:0000313" key="1">
    <source>
        <dbReference type="EMBL" id="KAI7987155.1"/>
    </source>
</evidence>
<comment type="caution">
    <text evidence="1">The sequence shown here is derived from an EMBL/GenBank/DDBJ whole genome shotgun (WGS) entry which is preliminary data.</text>
</comment>
<organism evidence="1 2">
    <name type="scientific">Camellia lanceoleosa</name>
    <dbReference type="NCBI Taxonomy" id="1840588"/>
    <lineage>
        <taxon>Eukaryota</taxon>
        <taxon>Viridiplantae</taxon>
        <taxon>Streptophyta</taxon>
        <taxon>Embryophyta</taxon>
        <taxon>Tracheophyta</taxon>
        <taxon>Spermatophyta</taxon>
        <taxon>Magnoliopsida</taxon>
        <taxon>eudicotyledons</taxon>
        <taxon>Gunneridae</taxon>
        <taxon>Pentapetalae</taxon>
        <taxon>asterids</taxon>
        <taxon>Ericales</taxon>
        <taxon>Theaceae</taxon>
        <taxon>Camellia</taxon>
    </lineage>
</organism>
<dbReference type="Proteomes" id="UP001060215">
    <property type="component" value="Chromosome 14"/>
</dbReference>
<gene>
    <name evidence="1" type="ORF">LOK49_LG13G01498</name>
</gene>
<proteinExistence type="predicted"/>
<accession>A0ACC0FEP3</accession>
<evidence type="ECO:0000313" key="2">
    <source>
        <dbReference type="Proteomes" id="UP001060215"/>
    </source>
</evidence>
<keyword evidence="2" id="KW-1185">Reference proteome</keyword>
<name>A0ACC0FEP3_9ERIC</name>
<sequence length="193" mass="22003">MAPKSSEGLAKKVYNKGAWTSEEDRKLAQYIEVHGAKKWKTIATKSGLNRCGKSCRLRWLNYLRPNIKRGNITDEEEDLILRLHKLLGNRWSLIAGRLPGRTDNEIKNYWNSHLSRKINQKGKMTTTSPAQESTPEKTADSDVEREGTKGSGDGEFMLDVNEFFDFSTGGTYGLDWVNKFLELDDDQGLTDKW</sequence>
<protein>
    <submittedName>
        <fullName evidence="1">Transcription factor WER</fullName>
    </submittedName>
</protein>